<evidence type="ECO:0000313" key="2">
    <source>
        <dbReference type="Proteomes" id="UP000663505"/>
    </source>
</evidence>
<organism evidence="1 2">
    <name type="scientific">Alicyclobacillus mengziensis</name>
    <dbReference type="NCBI Taxonomy" id="2931921"/>
    <lineage>
        <taxon>Bacteria</taxon>
        <taxon>Bacillati</taxon>
        <taxon>Bacillota</taxon>
        <taxon>Bacilli</taxon>
        <taxon>Bacillales</taxon>
        <taxon>Alicyclobacillaceae</taxon>
        <taxon>Alicyclobacillus</taxon>
    </lineage>
</organism>
<evidence type="ECO:0008006" key="3">
    <source>
        <dbReference type="Google" id="ProtNLM"/>
    </source>
</evidence>
<evidence type="ECO:0000313" key="1">
    <source>
        <dbReference type="EMBL" id="QSO47381.1"/>
    </source>
</evidence>
<dbReference type="RefSeq" id="WP_206656733.1">
    <property type="nucleotide sequence ID" value="NZ_CP071182.1"/>
</dbReference>
<protein>
    <recommendedName>
        <fullName evidence="3">GGDEF domain-containing protein</fullName>
    </recommendedName>
</protein>
<dbReference type="AlphaFoldDB" id="A0A9X7VYE4"/>
<keyword evidence="2" id="KW-1185">Reference proteome</keyword>
<dbReference type="KEGG" id="afx:JZ786_23840"/>
<dbReference type="Proteomes" id="UP000663505">
    <property type="component" value="Chromosome"/>
</dbReference>
<reference evidence="1 2" key="1">
    <citation type="submission" date="2021-02" db="EMBL/GenBank/DDBJ databases">
        <title>Alicyclobacillus curvatus sp. nov. and Alicyclobacillus mengziensis sp. nov., two acidophilic bacteria isolated from acid mine drainage.</title>
        <authorList>
            <person name="Huang Y."/>
        </authorList>
    </citation>
    <scope>NUCLEOTIDE SEQUENCE [LARGE SCALE GENOMIC DNA]</scope>
    <source>
        <strain evidence="1 2">S30H14</strain>
    </source>
</reference>
<proteinExistence type="predicted"/>
<dbReference type="EMBL" id="CP071182">
    <property type="protein sequence ID" value="QSO47381.1"/>
    <property type="molecule type" value="Genomic_DNA"/>
</dbReference>
<sequence>MQREGLVRGGGWIIAVNGSAVKGDALLMQIGRLMQMNLNEYNGICARIGGDEFIHSIFTASH</sequence>
<name>A0A9X7VYE4_9BACL</name>
<gene>
    <name evidence="1" type="ORF">JZ786_23840</name>
</gene>
<accession>A0A9X7VYE4</accession>